<dbReference type="PANTHER" id="PTHR47718:SF18">
    <property type="entry name" value="PROTEIN FAR1-RELATED SEQUENCE 5-LIKE"/>
    <property type="match status" value="1"/>
</dbReference>
<feature type="domain" description="MULE transposase" evidence="2">
    <location>
        <begin position="272"/>
        <end position="361"/>
    </location>
</feature>
<evidence type="ECO:0008006" key="5">
    <source>
        <dbReference type="Google" id="ProtNLM"/>
    </source>
</evidence>
<keyword evidence="4" id="KW-1185">Reference proteome</keyword>
<gene>
    <name evidence="3" type="ORF">C2S53_018668</name>
</gene>
<dbReference type="AlphaFoldDB" id="A0AAD4P8F9"/>
<evidence type="ECO:0000259" key="1">
    <source>
        <dbReference type="Pfam" id="PF03101"/>
    </source>
</evidence>
<feature type="domain" description="FAR1" evidence="1">
    <location>
        <begin position="56"/>
        <end position="149"/>
    </location>
</feature>
<evidence type="ECO:0000259" key="2">
    <source>
        <dbReference type="Pfam" id="PF10551"/>
    </source>
</evidence>
<organism evidence="3 4">
    <name type="scientific">Perilla frutescens var. hirtella</name>
    <name type="common">Perilla citriodora</name>
    <name type="synonym">Perilla setoyensis</name>
    <dbReference type="NCBI Taxonomy" id="608512"/>
    <lineage>
        <taxon>Eukaryota</taxon>
        <taxon>Viridiplantae</taxon>
        <taxon>Streptophyta</taxon>
        <taxon>Embryophyta</taxon>
        <taxon>Tracheophyta</taxon>
        <taxon>Spermatophyta</taxon>
        <taxon>Magnoliopsida</taxon>
        <taxon>eudicotyledons</taxon>
        <taxon>Gunneridae</taxon>
        <taxon>Pentapetalae</taxon>
        <taxon>asterids</taxon>
        <taxon>lamiids</taxon>
        <taxon>Lamiales</taxon>
        <taxon>Lamiaceae</taxon>
        <taxon>Nepetoideae</taxon>
        <taxon>Elsholtzieae</taxon>
        <taxon>Perilla</taxon>
    </lineage>
</organism>
<evidence type="ECO:0000313" key="4">
    <source>
        <dbReference type="Proteomes" id="UP001190926"/>
    </source>
</evidence>
<dbReference type="Pfam" id="PF10551">
    <property type="entry name" value="MULE"/>
    <property type="match status" value="1"/>
</dbReference>
<name>A0AAD4P8F9_PERFH</name>
<sequence length="381" mass="44000">MDLMDSPVADLDSVDDCSDTSIVISPGLTQYYVPRCDSSMKPVVGMMFKNMLDGIQFYRVYAARCGFDIRFSTIRKSKDGTITWKYILCNRTGEKNAADDFDSTVDGVMDKRCRVSSRVRCRTRVVLKFSGLDGYVFHFFEERHSHLLVSDKHKGFLKVNRNIEHVHQKFILNYVRTNIGPMGSYKLYNQVVGGHSNIGCIKKDVKKFTRDLRAYIVGADAQIMIDNLFKRRDLRSTFYFEYLVDGKDQLSHIFWADPICRRNFAAFGDSASFDATYNINKYKMVFIPFTGKDNHGKCVTFGAALLSSENTESYCWVLEKFKDCMGRSPSMLITDQDPALKNTVKHVFPDMRHRLCIWHIMLKFSERVPPHLKNDKSLREK</sequence>
<accession>A0AAD4P8F9</accession>
<comment type="caution">
    <text evidence="3">The sequence shown here is derived from an EMBL/GenBank/DDBJ whole genome shotgun (WGS) entry which is preliminary data.</text>
</comment>
<feature type="non-terminal residue" evidence="3">
    <location>
        <position position="381"/>
    </location>
</feature>
<protein>
    <recommendedName>
        <fullName evidence="5">Protein FAR1-RELATED SEQUENCE</fullName>
    </recommendedName>
</protein>
<dbReference type="InterPro" id="IPR004330">
    <property type="entry name" value="FAR1_DNA_bnd_dom"/>
</dbReference>
<reference evidence="3 4" key="1">
    <citation type="journal article" date="2021" name="Nat. Commun.">
        <title>Incipient diploidization of the medicinal plant Perilla within 10,000 years.</title>
        <authorList>
            <person name="Zhang Y."/>
            <person name="Shen Q."/>
            <person name="Leng L."/>
            <person name="Zhang D."/>
            <person name="Chen S."/>
            <person name="Shi Y."/>
            <person name="Ning Z."/>
            <person name="Chen S."/>
        </authorList>
    </citation>
    <scope>NUCLEOTIDE SEQUENCE [LARGE SCALE GENOMIC DNA]</scope>
    <source>
        <strain evidence="4">cv. PC099</strain>
    </source>
</reference>
<dbReference type="PANTHER" id="PTHR47718">
    <property type="entry name" value="OS01G0519700 PROTEIN"/>
    <property type="match status" value="1"/>
</dbReference>
<dbReference type="InterPro" id="IPR018289">
    <property type="entry name" value="MULE_transposase_dom"/>
</dbReference>
<proteinExistence type="predicted"/>
<dbReference type="Pfam" id="PF03101">
    <property type="entry name" value="FAR1"/>
    <property type="match status" value="1"/>
</dbReference>
<dbReference type="EMBL" id="SDAM02000095">
    <property type="protein sequence ID" value="KAH6830663.1"/>
    <property type="molecule type" value="Genomic_DNA"/>
</dbReference>
<dbReference type="Proteomes" id="UP001190926">
    <property type="component" value="Unassembled WGS sequence"/>
</dbReference>
<evidence type="ECO:0000313" key="3">
    <source>
        <dbReference type="EMBL" id="KAH6830663.1"/>
    </source>
</evidence>